<feature type="chain" id="PRO_5022686811" evidence="2">
    <location>
        <begin position="22"/>
        <end position="2191"/>
    </location>
</feature>
<comment type="caution">
    <text evidence="4">The sequence shown here is derived from an EMBL/GenBank/DDBJ whole genome shotgun (WGS) entry which is preliminary data.</text>
</comment>
<feature type="compositionally biased region" description="Basic and acidic residues" evidence="1">
    <location>
        <begin position="2153"/>
        <end position="2165"/>
    </location>
</feature>
<protein>
    <submittedName>
        <fullName evidence="4">RHS repeat-associated core domain-containing protein</fullName>
    </submittedName>
</protein>
<dbReference type="InterPro" id="IPR045619">
    <property type="entry name" value="DUF6443"/>
</dbReference>
<dbReference type="Proteomes" id="UP000321907">
    <property type="component" value="Unassembled WGS sequence"/>
</dbReference>
<evidence type="ECO:0000256" key="2">
    <source>
        <dbReference type="SAM" id="SignalP"/>
    </source>
</evidence>
<proteinExistence type="predicted"/>
<reference evidence="4 5" key="1">
    <citation type="submission" date="2019-08" db="EMBL/GenBank/DDBJ databases">
        <title>Lewinella sp. strain SSH13 Genome sequencing and assembly.</title>
        <authorList>
            <person name="Kim I."/>
        </authorList>
    </citation>
    <scope>NUCLEOTIDE SEQUENCE [LARGE SCALE GENOMIC DNA]</scope>
    <source>
        <strain evidence="4 5">SSH13</strain>
    </source>
</reference>
<evidence type="ECO:0000313" key="5">
    <source>
        <dbReference type="Proteomes" id="UP000321907"/>
    </source>
</evidence>
<dbReference type="InterPro" id="IPR050708">
    <property type="entry name" value="T6SS_VgrG/RHS"/>
</dbReference>
<dbReference type="NCBIfam" id="TIGR03696">
    <property type="entry name" value="Rhs_assc_core"/>
    <property type="match status" value="1"/>
</dbReference>
<dbReference type="Gene3D" id="2.180.10.10">
    <property type="entry name" value="RHS repeat-associated core"/>
    <property type="match status" value="1"/>
</dbReference>
<keyword evidence="5" id="KW-1185">Reference proteome</keyword>
<evidence type="ECO:0000313" key="4">
    <source>
        <dbReference type="EMBL" id="TXF89335.1"/>
    </source>
</evidence>
<name>A0A5C7FF04_9BACT</name>
<dbReference type="EMBL" id="VOXD01000015">
    <property type="protein sequence ID" value="TXF89335.1"/>
    <property type="molecule type" value="Genomic_DNA"/>
</dbReference>
<dbReference type="OrthoDB" id="976756at2"/>
<gene>
    <name evidence="4" type="ORF">FUA23_11360</name>
</gene>
<evidence type="ECO:0000256" key="1">
    <source>
        <dbReference type="SAM" id="MobiDB-lite"/>
    </source>
</evidence>
<evidence type="ECO:0000259" key="3">
    <source>
        <dbReference type="Pfam" id="PF20041"/>
    </source>
</evidence>
<keyword evidence="2" id="KW-0732">Signal</keyword>
<feature type="signal peptide" evidence="2">
    <location>
        <begin position="1"/>
        <end position="21"/>
    </location>
</feature>
<organism evidence="4 5">
    <name type="scientific">Neolewinella aurantiaca</name>
    <dbReference type="NCBI Taxonomy" id="2602767"/>
    <lineage>
        <taxon>Bacteria</taxon>
        <taxon>Pseudomonadati</taxon>
        <taxon>Bacteroidota</taxon>
        <taxon>Saprospiria</taxon>
        <taxon>Saprospirales</taxon>
        <taxon>Lewinellaceae</taxon>
        <taxon>Neolewinella</taxon>
    </lineage>
</organism>
<dbReference type="PANTHER" id="PTHR32305:SF15">
    <property type="entry name" value="PROTEIN RHSA-RELATED"/>
    <property type="match status" value="1"/>
</dbReference>
<feature type="domain" description="DUF6443" evidence="3">
    <location>
        <begin position="1102"/>
        <end position="1225"/>
    </location>
</feature>
<dbReference type="InterPro" id="IPR022385">
    <property type="entry name" value="Rhs_assc_core"/>
</dbReference>
<dbReference type="Pfam" id="PF20041">
    <property type="entry name" value="DUF6443"/>
    <property type="match status" value="1"/>
</dbReference>
<sequence length="2191" mass="243966">MKATTYLLFLLLSFSTISLNAQTFDDHPSLDEAGFRRLTNLKEQTRVGATPEAASLVGQTDVSVNPYTGSVNYTLPIHTMKGHALSMGVRLSYGGNGNKVGELPGWMGLGWTLQAGGVVTRTVRGAPDNKGNYFSKESDIDELITFNSGDLIQKNELMYDAKLGYLETQPDMFDIKFPGGGGTFFIAPDKTIVYRNSEDFKVTPSFDSQDKITQFIVKDGRGNKYTFDQAETTEINVNNSVDGSAQIGVSVYTFQSAWYLSEVESFDKTEKILSTYHTESAPFDILANDHDVENWNYRVSTLLDQCGQPACGAAVTVTSSSGSIYSREVSNRRWLSSARLLRNNQEVEKITFNHSTFSKSYGSYSYSGRQLDDIKVYRTESSSFVGHYFTYDESTGRLTLKDYTSSYLPSGEKYDFSYSSPSLPNPDSRGIDHWGYYNSNSATSLVPSVTICSSTTYTAGNANRETDSYKVKAGMLTEIAFPSGGRTEITYGAHQVPDWGPCGTVATSTIVSGGGVRVEKIEKFSDASHSTPASKVEYRYLQDNGTRSSGLLLSRPRYDALTTYFTNDEYPSQQGNTCEVDQDFYCDRRNISSHSINGLRTVDGSYVGYSRVEEVNGGKTVYHYKNDEYNAVEVDKYTNGKLLKREVLDASAKKLAETTYEYNDVRSTSSDLKEVLIHSESLQSNEIFLCKRASGAYNWVNTAGLSEQGGCVQYGTFKSRFWSENLTLFPTSYVVTKEIIKEHFYNGGSTIAGTITKERFFAYADPNTLQPTEIYYYNSDGKKQVQKNYFAYTPGNPETTNLTNLRNGNFVSVPLASVFLVGTSKKYQSQTRRSSFTHGTGSGYFVSETYDGFNGNAVERNESVEERNDYGTIAEAKMEHDQSSAYIWSYRGSYISAVVQNASENQVAFTSFESPLDYGGWTVDNTQQQFPWHDYRGYTAKVGGGVSRLNKLTKTGLPSGKYILSYWTKKQSETTLEGTASQVDVKVSPADNEGWYYVERTLDVTGGDVVFRFWNYVDEVRLYPADALMTTFTFEKEFHHLRGMGGQDGMVQKFTYDAHHRLEGIQDFDGNYIRTVEYAYDDGSGTTLNEVTSRQPLIAGKTTLAAVNATGVADLIKTVNFSDGLLRPIQSVDVGGAPGLKDAVSFSIYDQYGRKTKEYLPWIVTSNGGAYRTSTVSNQVSYYTGAYNSADGNKAYTESIAEPSPLNRINSEKGLGQYQHGQPRQIVYRTNNSNEVRRFDQSYGFYAANSLMVLKATDEDGRTSTTFTDKAGRRVRQDQDDAMTYHIYNDLGSPTYIIPPKVAAVGHTLTYKTVSYTDVKNNSYGYVYSSVTNLLSNKHIPGQGNNKRTYYYYDRMDRLVLTKDADGNQLFTKYDILNRPIMTGLYSGSALPSGSNALYEEKSTSSSHKYTINQSFPTSGTTVYTATYYDDYDYDGNGTPDTGASYDAPPSSHSSFYDGSANAFVRGQVTGDRTFVLQSSPIVYLTGSTFYDRRGRVIQTKATNHLGGEDVTWAQYNFAGWLLRNRREHSSTPVGGTSKSLVINERYTHDERGRVENTYHQIGDSGAEQTISERTYDDWGRESNKRIAKQGIYFGQSIDYSYNILGWLEGINTVSNSTIYSAIYSDLFSQELSYFTVPSGVNGLAQKSGNISAIQWRSHGDDNKIKAYGFEYDDYGRLEEANYIENLNGTTSAQDRYSVQGLTYDLNGNIETLLRKGKLANGSYGTIDDLTYDYHTSTTKSHNWLRRISDDGDLAAGFMAPGTGWQDFDYDDRGNLTAQDNSGITALTPNVFNLPQQIVKSGVTTEIIYDGRGNKLAQITTGQPRKDYLGGIEISGTNFEAIMHEEGRAVLEGTWKYEYVLRDHLGNTRVVFRPGTGTSLSVQSTHAYYPFGMENAAIGTGSSGFDYKYNGKELVDGLGLYDYGARYYDPSIGRWGQIDPSAEQYLSHSPYNYTLNNPILYIDPDGRKVEYGDNVSKSDKKEFKQRVKSLRKQSKTFKAMWKDLKKSKNTHTIKFTDKGSSSNTIDNREAYVSDGNGNTTTTVNLNQTSLEGEEVGNNIVIGHEVGHAWRADQGKTNVVLSPENLSANEILSLGPDAGQVMADRMFDNAVEKSEAYIAEEVAASHIENIIRSEVNESSGSSIPLRKQYSGLTKESRSPRGTRRETYNAPTIRPGYNYSGKVEHYSKLKNGN</sequence>
<accession>A0A5C7FF04</accession>
<feature type="region of interest" description="Disordered" evidence="1">
    <location>
        <begin position="2135"/>
        <end position="2191"/>
    </location>
</feature>
<dbReference type="PANTHER" id="PTHR32305">
    <property type="match status" value="1"/>
</dbReference>
<dbReference type="RefSeq" id="WP_147930861.1">
    <property type="nucleotide sequence ID" value="NZ_VOXD01000015.1"/>
</dbReference>